<reference evidence="3" key="1">
    <citation type="submission" date="2023-07" db="EMBL/GenBank/DDBJ databases">
        <authorList>
            <consortium name="AG Swart"/>
            <person name="Singh M."/>
            <person name="Singh A."/>
            <person name="Seah K."/>
            <person name="Emmerich C."/>
        </authorList>
    </citation>
    <scope>NUCLEOTIDE SEQUENCE</scope>
    <source>
        <strain evidence="3">DP1</strain>
    </source>
</reference>
<name>A0AAD1XD12_EUPCR</name>
<feature type="region of interest" description="Disordered" evidence="2">
    <location>
        <begin position="516"/>
        <end position="537"/>
    </location>
</feature>
<evidence type="ECO:0000313" key="3">
    <source>
        <dbReference type="EMBL" id="CAI2369865.1"/>
    </source>
</evidence>
<feature type="region of interest" description="Disordered" evidence="2">
    <location>
        <begin position="1168"/>
        <end position="1189"/>
    </location>
</feature>
<feature type="compositionally biased region" description="Acidic residues" evidence="2">
    <location>
        <begin position="789"/>
        <end position="803"/>
    </location>
</feature>
<feature type="region of interest" description="Disordered" evidence="2">
    <location>
        <begin position="458"/>
        <end position="497"/>
    </location>
</feature>
<dbReference type="EMBL" id="CAMPGE010011020">
    <property type="protein sequence ID" value="CAI2369865.1"/>
    <property type="molecule type" value="Genomic_DNA"/>
</dbReference>
<feature type="compositionally biased region" description="Polar residues" evidence="2">
    <location>
        <begin position="625"/>
        <end position="640"/>
    </location>
</feature>
<feature type="region of interest" description="Disordered" evidence="2">
    <location>
        <begin position="600"/>
        <end position="673"/>
    </location>
</feature>
<feature type="compositionally biased region" description="Basic and acidic residues" evidence="2">
    <location>
        <begin position="463"/>
        <end position="483"/>
    </location>
</feature>
<feature type="coiled-coil region" evidence="1">
    <location>
        <begin position="49"/>
        <end position="86"/>
    </location>
</feature>
<feature type="compositionally biased region" description="Basic and acidic residues" evidence="2">
    <location>
        <begin position="606"/>
        <end position="616"/>
    </location>
</feature>
<feature type="compositionally biased region" description="Basic and acidic residues" evidence="2">
    <location>
        <begin position="748"/>
        <end position="787"/>
    </location>
</feature>
<evidence type="ECO:0000256" key="2">
    <source>
        <dbReference type="SAM" id="MobiDB-lite"/>
    </source>
</evidence>
<evidence type="ECO:0000313" key="4">
    <source>
        <dbReference type="Proteomes" id="UP001295684"/>
    </source>
</evidence>
<dbReference type="Proteomes" id="UP001295684">
    <property type="component" value="Unassembled WGS sequence"/>
</dbReference>
<accession>A0AAD1XD12</accession>
<feature type="compositionally biased region" description="Low complexity" evidence="2">
    <location>
        <begin position="650"/>
        <end position="672"/>
    </location>
</feature>
<evidence type="ECO:0000256" key="1">
    <source>
        <dbReference type="SAM" id="Coils"/>
    </source>
</evidence>
<gene>
    <name evidence="3" type="ORF">ECRASSUSDP1_LOCUS11169</name>
</gene>
<protein>
    <submittedName>
        <fullName evidence="3">Uncharacterized protein</fullName>
    </submittedName>
</protein>
<keyword evidence="4" id="KW-1185">Reference proteome</keyword>
<proteinExistence type="predicted"/>
<comment type="caution">
    <text evidence="3">The sequence shown here is derived from an EMBL/GenBank/DDBJ whole genome shotgun (WGS) entry which is preliminary data.</text>
</comment>
<keyword evidence="1" id="KW-0175">Coiled coil</keyword>
<dbReference type="AlphaFoldDB" id="A0AAD1XD12"/>
<feature type="region of interest" description="Disordered" evidence="2">
    <location>
        <begin position="704"/>
        <end position="810"/>
    </location>
</feature>
<feature type="region of interest" description="Disordered" evidence="2">
    <location>
        <begin position="386"/>
        <end position="408"/>
    </location>
</feature>
<sequence length="1189" mass="137087">MSIPPDSKADLEWFNFENKLHEYVTQRLAPVISMVKQNEEYSLYQDTQISELRDKNSKLKKHIYQIEKKQRLFDDLKEELFSFKQQVRSHNILNREEHAKVRTDIENFKQNIKSFSETTEDVDGMVKIVKTELDKLQETIMDHKAFYTKELANAKTYVTDTSTDMQSEFEKLKLKYNFDSALIEVKKKEINQMSIDVSILKQTMKEDQESLIDLVNFKNVFEKSLNKSGPDAIERLFQMSSEAMKNNSSHDIQILSNHINQVEQELKRTDNFIEKQLPLQYTTAFGELLDYTIPSKNVREKLMEYMDYKITEYNEAIDKDTGWPTASKELVKAKVTGFKYSELTIPELVKQLKLKSNRAKKSPKTSPKLKNKTKFIPRIGLDRFINRSPQSNWDSQDRGSENNDQLCLQSTDRINVDIKGAKSDMQPGDFGDDYNYAPVQDIQVKDEEKQLDKVLKSVSESYKQSDSKHGHKESTQSKNEGEGIPKISQSANSKDTKFIKNQHSKEAEIKTLHKEASQVDQICQEDESPNRILRNKTLPSMPTNAVKKVTFDETKPMSRQGNLTISTLVKDHSLKMKRKKILKENTITEFDQNHLMPNRKLKIRRKSSDKSARIEEEEKIDDNESFGSRKSSPTAVQQRIKNPFIFEDISSTSEEASNKSSSNQTPSSSYRSGNLKLIQCDKDSTKVNAKPKVPLIKVVPMKTKKKLQNEPKKTVFQRGKSVGSPESPNYDENFKRDETPPQSQNTLRSDHKTLEAEFEVIKESAEQKEDTNTEKEESESHSFKNSDQDSLEESESEISEEEAASIIEHSTISRATMKRLTLVRKPTLEDFGLQSPTKLKTMTDTNNKNLKQEFFADNQKRDEEIKQQYQEYVSLKTNELSVDIQGLSKKLADYQQIAQGLRDQVTEDFLAHLKEETKRRIRDRNDCELKFDKIAKQIYKINENELITKSNITSVVDLLKSLITLFQINDMLDIDIAEIDTGKNCKHLNSVVISPFKRICAGHDGEKLTINGQQADKKTLETRKEQILDDIDLIFNQQLKSLCSKENHINLTDIKVNTDMQRTYCDDSKFIAIPNAMDIQGSEKERNAFRIRNSKSIGSTTTYQQICKKQSSANTTISNFYPKKKPLKMGKANFKNESIDYADTNPPRFKLNPRRSSRVHMAHTLSRLGNRSASSQNTFRTISNVRENN</sequence>
<organism evidence="3 4">
    <name type="scientific">Euplotes crassus</name>
    <dbReference type="NCBI Taxonomy" id="5936"/>
    <lineage>
        <taxon>Eukaryota</taxon>
        <taxon>Sar</taxon>
        <taxon>Alveolata</taxon>
        <taxon>Ciliophora</taxon>
        <taxon>Intramacronucleata</taxon>
        <taxon>Spirotrichea</taxon>
        <taxon>Hypotrichia</taxon>
        <taxon>Euplotida</taxon>
        <taxon>Euplotidae</taxon>
        <taxon>Moneuplotes</taxon>
    </lineage>
</organism>